<gene>
    <name evidence="1" type="ORF">STAS_28861</name>
</gene>
<dbReference type="EMBL" id="BKCP01009715">
    <property type="protein sequence ID" value="GER51472.1"/>
    <property type="molecule type" value="Genomic_DNA"/>
</dbReference>
<proteinExistence type="predicted"/>
<keyword evidence="2" id="KW-1185">Reference proteome</keyword>
<name>A0A5A7R2A3_STRAF</name>
<evidence type="ECO:0000313" key="1">
    <source>
        <dbReference type="EMBL" id="GER51472.1"/>
    </source>
</evidence>
<protein>
    <submittedName>
        <fullName evidence="1">RNA-binding (RRM/RBD/RNP motifs) family protein</fullName>
    </submittedName>
</protein>
<sequence length="191" mass="21848">MPASLSAARRSTALPSSNSAFSIGRLSYSPPGVRNRQEIRGTYLTARKWNQSRLLQDSFDLTKRLASRKQGPIDIELSLESKKRYPRRLRYFYGTLSKGNRGGFDSIRRKQRQLVHLFIGSPVNQTSWIQNLNEGWQREGSLMNYWQGWISEFETGALQLFRNEVLFAMELPSALKEEGESNGRGKGKESN</sequence>
<comment type="caution">
    <text evidence="1">The sequence shown here is derived from an EMBL/GenBank/DDBJ whole genome shotgun (WGS) entry which is preliminary data.</text>
</comment>
<dbReference type="AlphaFoldDB" id="A0A5A7R2A3"/>
<accession>A0A5A7R2A3</accession>
<organism evidence="1 2">
    <name type="scientific">Striga asiatica</name>
    <name type="common">Asiatic witchweed</name>
    <name type="synonym">Buchnera asiatica</name>
    <dbReference type="NCBI Taxonomy" id="4170"/>
    <lineage>
        <taxon>Eukaryota</taxon>
        <taxon>Viridiplantae</taxon>
        <taxon>Streptophyta</taxon>
        <taxon>Embryophyta</taxon>
        <taxon>Tracheophyta</taxon>
        <taxon>Spermatophyta</taxon>
        <taxon>Magnoliopsida</taxon>
        <taxon>eudicotyledons</taxon>
        <taxon>Gunneridae</taxon>
        <taxon>Pentapetalae</taxon>
        <taxon>asterids</taxon>
        <taxon>lamiids</taxon>
        <taxon>Lamiales</taxon>
        <taxon>Orobanchaceae</taxon>
        <taxon>Buchnereae</taxon>
        <taxon>Striga</taxon>
    </lineage>
</organism>
<evidence type="ECO:0000313" key="2">
    <source>
        <dbReference type="Proteomes" id="UP000325081"/>
    </source>
</evidence>
<dbReference type="Proteomes" id="UP000325081">
    <property type="component" value="Unassembled WGS sequence"/>
</dbReference>
<reference evidence="2" key="1">
    <citation type="journal article" date="2019" name="Curr. Biol.">
        <title>Genome Sequence of Striga asiatica Provides Insight into the Evolution of Plant Parasitism.</title>
        <authorList>
            <person name="Yoshida S."/>
            <person name="Kim S."/>
            <person name="Wafula E.K."/>
            <person name="Tanskanen J."/>
            <person name="Kim Y.M."/>
            <person name="Honaas L."/>
            <person name="Yang Z."/>
            <person name="Spallek T."/>
            <person name="Conn C.E."/>
            <person name="Ichihashi Y."/>
            <person name="Cheong K."/>
            <person name="Cui S."/>
            <person name="Der J.P."/>
            <person name="Gundlach H."/>
            <person name="Jiao Y."/>
            <person name="Hori C."/>
            <person name="Ishida J.K."/>
            <person name="Kasahara H."/>
            <person name="Kiba T."/>
            <person name="Kim M.S."/>
            <person name="Koo N."/>
            <person name="Laohavisit A."/>
            <person name="Lee Y.H."/>
            <person name="Lumba S."/>
            <person name="McCourt P."/>
            <person name="Mortimer J.C."/>
            <person name="Mutuku J.M."/>
            <person name="Nomura T."/>
            <person name="Sasaki-Sekimoto Y."/>
            <person name="Seto Y."/>
            <person name="Wang Y."/>
            <person name="Wakatake T."/>
            <person name="Sakakibara H."/>
            <person name="Demura T."/>
            <person name="Yamaguchi S."/>
            <person name="Yoneyama K."/>
            <person name="Manabe R.I."/>
            <person name="Nelson D.C."/>
            <person name="Schulman A.H."/>
            <person name="Timko M.P."/>
            <person name="dePamphilis C.W."/>
            <person name="Choi D."/>
            <person name="Shirasu K."/>
        </authorList>
    </citation>
    <scope>NUCLEOTIDE SEQUENCE [LARGE SCALE GENOMIC DNA]</scope>
    <source>
        <strain evidence="2">cv. UVA1</strain>
    </source>
</reference>